<dbReference type="PANTHER" id="PTHR10338:SF14">
    <property type="entry name" value="INTER-ALPHA-TRYPSIN INHIBITOR HEAVY CHAIN H2"/>
    <property type="match status" value="1"/>
</dbReference>
<gene>
    <name evidence="2" type="ORF">NXF25_013217</name>
</gene>
<evidence type="ECO:0000313" key="2">
    <source>
        <dbReference type="EMBL" id="KAK9400198.1"/>
    </source>
</evidence>
<dbReference type="AlphaFoldDB" id="A0AAW1BDV7"/>
<dbReference type="Pfam" id="PF08487">
    <property type="entry name" value="VIT"/>
    <property type="match status" value="1"/>
</dbReference>
<accession>A0AAW1BDV7</accession>
<organism evidence="2 3">
    <name type="scientific">Crotalus adamanteus</name>
    <name type="common">Eastern diamondback rattlesnake</name>
    <dbReference type="NCBI Taxonomy" id="8729"/>
    <lineage>
        <taxon>Eukaryota</taxon>
        <taxon>Metazoa</taxon>
        <taxon>Chordata</taxon>
        <taxon>Craniata</taxon>
        <taxon>Vertebrata</taxon>
        <taxon>Euteleostomi</taxon>
        <taxon>Lepidosauria</taxon>
        <taxon>Squamata</taxon>
        <taxon>Bifurcata</taxon>
        <taxon>Unidentata</taxon>
        <taxon>Episquamata</taxon>
        <taxon>Toxicofera</taxon>
        <taxon>Serpentes</taxon>
        <taxon>Colubroidea</taxon>
        <taxon>Viperidae</taxon>
        <taxon>Crotalinae</taxon>
        <taxon>Crotalus</taxon>
    </lineage>
</organism>
<reference evidence="2 3" key="1">
    <citation type="journal article" date="2024" name="Proc. Natl. Acad. Sci. U.S.A.">
        <title>The genetic regulatory architecture and epigenomic basis for age-related changes in rattlesnake venom.</title>
        <authorList>
            <person name="Hogan M.P."/>
            <person name="Holding M.L."/>
            <person name="Nystrom G.S."/>
            <person name="Colston T.J."/>
            <person name="Bartlett D.A."/>
            <person name="Mason A.J."/>
            <person name="Ellsworth S.A."/>
            <person name="Rautsaw R.M."/>
            <person name="Lawrence K.C."/>
            <person name="Strickland J.L."/>
            <person name="He B."/>
            <person name="Fraser P."/>
            <person name="Margres M.J."/>
            <person name="Gilbert D.M."/>
            <person name="Gibbs H.L."/>
            <person name="Parkinson C.L."/>
            <person name="Rokyta D.R."/>
        </authorList>
    </citation>
    <scope>NUCLEOTIDE SEQUENCE [LARGE SCALE GENOMIC DNA]</scope>
    <source>
        <strain evidence="2">DRR0105</strain>
    </source>
</reference>
<dbReference type="InterPro" id="IPR036465">
    <property type="entry name" value="vWFA_dom_sf"/>
</dbReference>
<keyword evidence="3" id="KW-1185">Reference proteome</keyword>
<dbReference type="PANTHER" id="PTHR10338">
    <property type="entry name" value="INTER-ALPHA-TRYPSIN INHIBITOR HEAVY CHAIN FAMILY MEMBER"/>
    <property type="match status" value="1"/>
</dbReference>
<comment type="caution">
    <text evidence="2">The sequence shown here is derived from an EMBL/GenBank/DDBJ whole genome shotgun (WGS) entry which is preliminary data.</text>
</comment>
<evidence type="ECO:0000313" key="3">
    <source>
        <dbReference type="Proteomes" id="UP001474421"/>
    </source>
</evidence>
<proteinExistence type="predicted"/>
<dbReference type="SMART" id="SM00609">
    <property type="entry name" value="VIT"/>
    <property type="match status" value="1"/>
</dbReference>
<dbReference type="PROSITE" id="PS51468">
    <property type="entry name" value="VIT"/>
    <property type="match status" value="1"/>
</dbReference>
<dbReference type="InterPro" id="IPR002035">
    <property type="entry name" value="VWF_A"/>
</dbReference>
<feature type="non-terminal residue" evidence="2">
    <location>
        <position position="1"/>
    </location>
</feature>
<dbReference type="InterPro" id="IPR050934">
    <property type="entry name" value="ITIH"/>
</dbReference>
<dbReference type="Gene3D" id="3.40.50.410">
    <property type="entry name" value="von Willebrand factor, type A domain"/>
    <property type="match status" value="1"/>
</dbReference>
<feature type="domain" description="VIT" evidence="1">
    <location>
        <begin position="5"/>
        <end position="134"/>
    </location>
</feature>
<dbReference type="EMBL" id="JAOTOJ010000006">
    <property type="protein sequence ID" value="KAK9400198.1"/>
    <property type="molecule type" value="Genomic_DNA"/>
</dbReference>
<dbReference type="SUPFAM" id="SSF53300">
    <property type="entry name" value="vWA-like"/>
    <property type="match status" value="1"/>
</dbReference>
<evidence type="ECO:0000259" key="1">
    <source>
        <dbReference type="PROSITE" id="PS51468"/>
    </source>
</evidence>
<dbReference type="Proteomes" id="UP001474421">
    <property type="component" value="Unassembled WGS sequence"/>
</dbReference>
<name>A0AAW1BDV7_CROAD</name>
<dbReference type="Pfam" id="PF13768">
    <property type="entry name" value="VWA_3"/>
    <property type="match status" value="1"/>
</dbReference>
<dbReference type="InterPro" id="IPR013694">
    <property type="entry name" value="VIT"/>
</dbReference>
<protein>
    <submittedName>
        <fullName evidence="2">Inter-alpha-trypsin inhibitor heavy chain H2</fullName>
    </submittedName>
</protein>
<sequence>RSTSNSENEEELILGDDKIVLHSYKIQSIITSRMANTMVQTKVENRAKYSQNLAFDVQIPKGAFIHNFTMNVNGITFTSSIKEKSAARSQYARAKAKGKAAAILRSNAYDMENFKAELSVPGGTKVQFEIHYQESIRRKLSSYEHLIPVQPGRLAKHLEVNIHIVEPQGISFVHVPNALGEQFIDATIVNKGEKKQRKCSNCTTTAVDGNLLVTYDVKRDTKAGELEVFNGYFVHYFAPDDLDPLPKNILFVIDVSGSMWGIKMKQTVEAMKTILGDLRSDDQFSILDFNHNVRCWRDNLVQASKMQIDAATNYVEGIHPNGGERETPKEM</sequence>